<reference evidence="2" key="1">
    <citation type="submission" date="2022-12" db="EMBL/GenBank/DDBJ databases">
        <title>Reference genome sequencing for broad-spectrum identification of bacterial and archaeal isolates by mass spectrometry.</title>
        <authorList>
            <person name="Sekiguchi Y."/>
            <person name="Tourlousse D.M."/>
        </authorList>
    </citation>
    <scope>NUCLEOTIDE SEQUENCE</scope>
    <source>
        <strain evidence="2">ASRB1</strain>
    </source>
</reference>
<protein>
    <submittedName>
        <fullName evidence="2">Uncharacterized protein</fullName>
    </submittedName>
</protein>
<dbReference type="AlphaFoldDB" id="A0A9W6FSN7"/>
<comment type="caution">
    <text evidence="2">The sequence shown here is derived from an EMBL/GenBank/DDBJ whole genome shotgun (WGS) entry which is preliminary data.</text>
</comment>
<feature type="compositionally biased region" description="Basic and acidic residues" evidence="1">
    <location>
        <begin position="9"/>
        <end position="23"/>
    </location>
</feature>
<evidence type="ECO:0000313" key="2">
    <source>
        <dbReference type="EMBL" id="GLI34234.1"/>
    </source>
</evidence>
<keyword evidence="3" id="KW-1185">Reference proteome</keyword>
<dbReference type="Proteomes" id="UP001144372">
    <property type="component" value="Unassembled WGS sequence"/>
</dbReference>
<gene>
    <name evidence="2" type="ORF">DAMNIGENAA_16670</name>
</gene>
<dbReference type="EMBL" id="BSDR01000001">
    <property type="protein sequence ID" value="GLI34234.1"/>
    <property type="molecule type" value="Genomic_DNA"/>
</dbReference>
<organism evidence="2 3">
    <name type="scientific">Desulforhabdus amnigena</name>
    <dbReference type="NCBI Taxonomy" id="40218"/>
    <lineage>
        <taxon>Bacteria</taxon>
        <taxon>Pseudomonadati</taxon>
        <taxon>Thermodesulfobacteriota</taxon>
        <taxon>Syntrophobacteria</taxon>
        <taxon>Syntrophobacterales</taxon>
        <taxon>Syntrophobacteraceae</taxon>
        <taxon>Desulforhabdus</taxon>
    </lineage>
</organism>
<evidence type="ECO:0000256" key="1">
    <source>
        <dbReference type="SAM" id="MobiDB-lite"/>
    </source>
</evidence>
<feature type="region of interest" description="Disordered" evidence="1">
    <location>
        <begin position="1"/>
        <end position="23"/>
    </location>
</feature>
<accession>A0A9W6FSN7</accession>
<proteinExistence type="predicted"/>
<sequence>MNSVDPDQDIEKNSLHESISHHHIKDGVMKNRLIDPQIAQLFADQEESSFLGLGGI</sequence>
<evidence type="ECO:0000313" key="3">
    <source>
        <dbReference type="Proteomes" id="UP001144372"/>
    </source>
</evidence>
<name>A0A9W6FSN7_9BACT</name>